<dbReference type="Proteomes" id="UP001249851">
    <property type="component" value="Unassembled WGS sequence"/>
</dbReference>
<comment type="caution">
    <text evidence="2">The sequence shown here is derived from an EMBL/GenBank/DDBJ whole genome shotgun (WGS) entry which is preliminary data.</text>
</comment>
<sequence length="213" mass="23840">MCPLPVTLPELNMQCTVTDDCRTITCSMIAEGEKAILSLKIRDSAQPMSADISLKVPSRGFDWSHTFTNGEKIQLPEIPLKIKQLASAEVYLMMKMYKMDKDIAFKLDVYLTPPASSNGMTIALVKGKVPPPEKKYSGKCHRFASWFKRQPTGVKVTIILSTVFVISMLLVGVVYCCKKRRRDAKTVKVMPPSYHQATSIQSKVPLEPLVNEE</sequence>
<protein>
    <submittedName>
        <fullName evidence="2">Uncharacterized protein</fullName>
    </submittedName>
</protein>
<keyword evidence="1" id="KW-1133">Transmembrane helix</keyword>
<feature type="transmembrane region" description="Helical" evidence="1">
    <location>
        <begin position="158"/>
        <end position="177"/>
    </location>
</feature>
<keyword evidence="3" id="KW-1185">Reference proteome</keyword>
<accession>A0AAD9V9Y0</accession>
<reference evidence="2" key="1">
    <citation type="journal article" date="2023" name="G3 (Bethesda)">
        <title>Whole genome assembly and annotation of the endangered Caribbean coral Acropora cervicornis.</title>
        <authorList>
            <person name="Selwyn J.D."/>
            <person name="Vollmer S.V."/>
        </authorList>
    </citation>
    <scope>NUCLEOTIDE SEQUENCE</scope>
    <source>
        <strain evidence="2">K2</strain>
    </source>
</reference>
<gene>
    <name evidence="2" type="ORF">P5673_009304</name>
</gene>
<dbReference type="EMBL" id="JARQWQ010000016">
    <property type="protein sequence ID" value="KAK2566644.1"/>
    <property type="molecule type" value="Genomic_DNA"/>
</dbReference>
<evidence type="ECO:0000313" key="2">
    <source>
        <dbReference type="EMBL" id="KAK2566644.1"/>
    </source>
</evidence>
<organism evidence="2 3">
    <name type="scientific">Acropora cervicornis</name>
    <name type="common">Staghorn coral</name>
    <dbReference type="NCBI Taxonomy" id="6130"/>
    <lineage>
        <taxon>Eukaryota</taxon>
        <taxon>Metazoa</taxon>
        <taxon>Cnidaria</taxon>
        <taxon>Anthozoa</taxon>
        <taxon>Hexacorallia</taxon>
        <taxon>Scleractinia</taxon>
        <taxon>Astrocoeniina</taxon>
        <taxon>Acroporidae</taxon>
        <taxon>Acropora</taxon>
    </lineage>
</organism>
<evidence type="ECO:0000313" key="3">
    <source>
        <dbReference type="Proteomes" id="UP001249851"/>
    </source>
</evidence>
<keyword evidence="1" id="KW-0812">Transmembrane</keyword>
<reference evidence="2" key="2">
    <citation type="journal article" date="2023" name="Science">
        <title>Genomic signatures of disease resistance in endangered staghorn corals.</title>
        <authorList>
            <person name="Vollmer S.V."/>
            <person name="Selwyn J.D."/>
            <person name="Despard B.A."/>
            <person name="Roesel C.L."/>
        </authorList>
    </citation>
    <scope>NUCLEOTIDE SEQUENCE</scope>
    <source>
        <strain evidence="2">K2</strain>
    </source>
</reference>
<dbReference type="AlphaFoldDB" id="A0AAD9V9Y0"/>
<proteinExistence type="predicted"/>
<evidence type="ECO:0000256" key="1">
    <source>
        <dbReference type="SAM" id="Phobius"/>
    </source>
</evidence>
<name>A0AAD9V9Y0_ACRCE</name>
<keyword evidence="1" id="KW-0472">Membrane</keyword>